<dbReference type="PANTHER" id="PTHR23192:SF85">
    <property type="entry name" value="GLIOMEDIN"/>
    <property type="match status" value="1"/>
</dbReference>
<dbReference type="InterPro" id="IPR036179">
    <property type="entry name" value="Ig-like_dom_sf"/>
</dbReference>
<comment type="caution">
    <text evidence="11">Lacks conserved residue(s) required for the propagation of feature annotation.</text>
</comment>
<feature type="compositionally biased region" description="Low complexity" evidence="12">
    <location>
        <begin position="127"/>
        <end position="140"/>
    </location>
</feature>
<protein>
    <recommendedName>
        <fullName evidence="17">Olfactomedin-like domain-containing protein</fullName>
    </recommendedName>
</protein>
<feature type="domain" description="Ig-like" evidence="13">
    <location>
        <begin position="383"/>
        <end position="477"/>
    </location>
</feature>
<keyword evidence="5" id="KW-0732">Signal</keyword>
<dbReference type="Proteomes" id="UP000475862">
    <property type="component" value="Unassembled WGS sequence"/>
</dbReference>
<dbReference type="Gene3D" id="2.60.40.10">
    <property type="entry name" value="Immunoglobulins"/>
    <property type="match status" value="2"/>
</dbReference>
<evidence type="ECO:0000259" key="14">
    <source>
        <dbReference type="PROSITE" id="PS51132"/>
    </source>
</evidence>
<gene>
    <name evidence="15" type="ORF">AGLY_010373</name>
</gene>
<evidence type="ECO:0000256" key="7">
    <source>
        <dbReference type="ARBA" id="ARBA00023136"/>
    </source>
</evidence>
<keyword evidence="10" id="KW-0393">Immunoglobulin domain</keyword>
<evidence type="ECO:0000256" key="1">
    <source>
        <dbReference type="ARBA" id="ARBA00004236"/>
    </source>
</evidence>
<dbReference type="SMART" id="SM00284">
    <property type="entry name" value="OLF"/>
    <property type="match status" value="1"/>
</dbReference>
<feature type="region of interest" description="Disordered" evidence="12">
    <location>
        <begin position="233"/>
        <end position="269"/>
    </location>
</feature>
<evidence type="ECO:0000256" key="8">
    <source>
        <dbReference type="ARBA" id="ARBA00023157"/>
    </source>
</evidence>
<comment type="subcellular location">
    <subcellularLocation>
        <location evidence="1">Cell membrane</location>
    </subcellularLocation>
    <subcellularLocation>
        <location evidence="2">Secreted</location>
    </subcellularLocation>
</comment>
<dbReference type="InterPro" id="IPR003599">
    <property type="entry name" value="Ig_sub"/>
</dbReference>
<dbReference type="Pfam" id="PF13927">
    <property type="entry name" value="Ig_3"/>
    <property type="match status" value="2"/>
</dbReference>
<dbReference type="InterPro" id="IPR008160">
    <property type="entry name" value="Collagen"/>
</dbReference>
<dbReference type="OrthoDB" id="8626508at2759"/>
<keyword evidence="3" id="KW-1003">Cell membrane</keyword>
<dbReference type="InterPro" id="IPR003598">
    <property type="entry name" value="Ig_sub2"/>
</dbReference>
<evidence type="ECO:0000256" key="4">
    <source>
        <dbReference type="ARBA" id="ARBA00022525"/>
    </source>
</evidence>
<accession>A0A6G0TGF8</accession>
<dbReference type="GO" id="GO:0005886">
    <property type="term" value="C:plasma membrane"/>
    <property type="evidence" value="ECO:0007669"/>
    <property type="project" value="UniProtKB-SubCell"/>
</dbReference>
<dbReference type="InterPro" id="IPR003112">
    <property type="entry name" value="Olfac-like_dom"/>
</dbReference>
<reference evidence="15 16" key="1">
    <citation type="submission" date="2019-08" db="EMBL/GenBank/DDBJ databases">
        <title>The genome of the soybean aphid Biotype 1, its phylome, world population structure and adaptation to the North American continent.</title>
        <authorList>
            <person name="Giordano R."/>
            <person name="Donthu R.K."/>
            <person name="Hernandez A.G."/>
            <person name="Wright C.L."/>
            <person name="Zimin A.V."/>
        </authorList>
    </citation>
    <scope>NUCLEOTIDE SEQUENCE [LARGE SCALE GENOMIC DNA]</scope>
    <source>
        <tissue evidence="15">Whole aphids</tissue>
    </source>
</reference>
<dbReference type="InterPro" id="IPR013783">
    <property type="entry name" value="Ig-like_fold"/>
</dbReference>
<keyword evidence="9" id="KW-0325">Glycoprotein</keyword>
<evidence type="ECO:0000259" key="13">
    <source>
        <dbReference type="PROSITE" id="PS50835"/>
    </source>
</evidence>
<dbReference type="Pfam" id="PF01391">
    <property type="entry name" value="Collagen"/>
    <property type="match status" value="2"/>
</dbReference>
<dbReference type="SUPFAM" id="SSF48726">
    <property type="entry name" value="Immunoglobulin"/>
    <property type="match status" value="2"/>
</dbReference>
<organism evidence="15 16">
    <name type="scientific">Aphis glycines</name>
    <name type="common">Soybean aphid</name>
    <dbReference type="NCBI Taxonomy" id="307491"/>
    <lineage>
        <taxon>Eukaryota</taxon>
        <taxon>Metazoa</taxon>
        <taxon>Ecdysozoa</taxon>
        <taxon>Arthropoda</taxon>
        <taxon>Hexapoda</taxon>
        <taxon>Insecta</taxon>
        <taxon>Pterygota</taxon>
        <taxon>Neoptera</taxon>
        <taxon>Paraneoptera</taxon>
        <taxon>Hemiptera</taxon>
        <taxon>Sternorrhyncha</taxon>
        <taxon>Aphidomorpha</taxon>
        <taxon>Aphidoidea</taxon>
        <taxon>Aphididae</taxon>
        <taxon>Aphidini</taxon>
        <taxon>Aphis</taxon>
        <taxon>Aphis</taxon>
    </lineage>
</organism>
<keyword evidence="6" id="KW-0677">Repeat</keyword>
<dbReference type="FunFam" id="2.60.40.10:FF:000328">
    <property type="entry name" value="CLUMA_CG000981, isoform A"/>
    <property type="match status" value="1"/>
</dbReference>
<dbReference type="InterPro" id="IPR050605">
    <property type="entry name" value="Olfactomedin-like_domain"/>
</dbReference>
<dbReference type="InterPro" id="IPR007110">
    <property type="entry name" value="Ig-like_dom"/>
</dbReference>
<evidence type="ECO:0000256" key="11">
    <source>
        <dbReference type="PROSITE-ProRule" id="PRU00446"/>
    </source>
</evidence>
<evidence type="ECO:0000256" key="9">
    <source>
        <dbReference type="ARBA" id="ARBA00023180"/>
    </source>
</evidence>
<dbReference type="GO" id="GO:0007165">
    <property type="term" value="P:signal transduction"/>
    <property type="evidence" value="ECO:0007669"/>
    <property type="project" value="TreeGrafter"/>
</dbReference>
<evidence type="ECO:0000256" key="2">
    <source>
        <dbReference type="ARBA" id="ARBA00004613"/>
    </source>
</evidence>
<dbReference type="PANTHER" id="PTHR23192">
    <property type="entry name" value="OLFACTOMEDIN-RELATED"/>
    <property type="match status" value="1"/>
</dbReference>
<evidence type="ECO:0000256" key="5">
    <source>
        <dbReference type="ARBA" id="ARBA00022729"/>
    </source>
</evidence>
<dbReference type="EMBL" id="VYZN01000040">
    <property type="protein sequence ID" value="KAE9532171.1"/>
    <property type="molecule type" value="Genomic_DNA"/>
</dbReference>
<comment type="caution">
    <text evidence="15">The sequence shown here is derived from an EMBL/GenBank/DDBJ whole genome shotgun (WGS) entry which is preliminary data.</text>
</comment>
<dbReference type="SMART" id="SM00408">
    <property type="entry name" value="IGc2"/>
    <property type="match status" value="2"/>
</dbReference>
<name>A0A6G0TGF8_APHGL</name>
<keyword evidence="16" id="KW-1185">Reference proteome</keyword>
<evidence type="ECO:0000313" key="16">
    <source>
        <dbReference type="Proteomes" id="UP000475862"/>
    </source>
</evidence>
<evidence type="ECO:0000313" key="15">
    <source>
        <dbReference type="EMBL" id="KAE9532171.1"/>
    </source>
</evidence>
<dbReference type="PROSITE" id="PS51132">
    <property type="entry name" value="OLF"/>
    <property type="match status" value="1"/>
</dbReference>
<dbReference type="AlphaFoldDB" id="A0A6G0TGF8"/>
<proteinExistence type="predicted"/>
<sequence>MQYLSNVCLATVITVQYVLLYGLYEYIREVDIRCSALELAAATSHRLRRDVNIAENSVSSKTEDGGEKVEFINPNFRPIIEKETNTKGEAPNGTKEEWYWLNAYSRIPVAALQGFCSSTRDYCPPGKEGPIGPRGEIGPKGLPGNKGEPGQNGPMGLEGQKGPTGLPGPVGPKGERGMTGFPGAPGLDGRDGIPGEPGLDGMPGKYGLDGVPGTNGLPGKDATCFNGTDGKPGEMGPLGPPGPIGPKGLTGPKGRPGKPGVDGTPGRPGLSAYNYTVNGIPTTDFLTAPNIIGHSELKNITVKEGDNLRLRCVATGSPKPTIVWQKLDTTTVPMGSWREETVTGYAINITKVNRLHMGRYKCIADNGIAPSAIQYYSIETHFPPLISVQNQHVAAAVNRSTSFECEVEAYPYAIHYWEREGDIIDNNDKYSITRIDISSYKFIMQLNISSVSDTDNGTYYCVSKNDEAIVAGNITLYIVDPTLVTPPPYVDPNNKIKFGKGPPELIGEYDICQPPVICPTCPKLKETKECKEEFTIDDLLGHQPLAIQQLHKVTNKGHANRTLDCQVYAVGKPVFNRVSNASFGSWMKDPMSRDSNDTIWMTVNEINALYQFSNKSMFKDNRPTKTYTLSYSFHGNSHAMYKDSFYFHEKDKPIIRKYDIQQEKFTDHLTVPYLNTTNPKNRLYTTKMNYVDLAVEENGLWVIYGLEDSNNTAVLHVDPMTLEIEYAWNISIKHDRAGDMFIVCGVLYAVHSVTERSTTIRFALDLYKNVRLNDVDLPFTNPFAHTTLIQYNPHNKELFTWDQGNLLTYPIRYNAMGLNITNKELDDEMIPSGIEQSRLK</sequence>
<dbReference type="SMART" id="SM00409">
    <property type="entry name" value="IG"/>
    <property type="match status" value="2"/>
</dbReference>
<evidence type="ECO:0000256" key="12">
    <source>
        <dbReference type="SAM" id="MobiDB-lite"/>
    </source>
</evidence>
<evidence type="ECO:0000256" key="3">
    <source>
        <dbReference type="ARBA" id="ARBA00022475"/>
    </source>
</evidence>
<evidence type="ECO:0000256" key="6">
    <source>
        <dbReference type="ARBA" id="ARBA00022737"/>
    </source>
</evidence>
<feature type="region of interest" description="Disordered" evidence="12">
    <location>
        <begin position="127"/>
        <end position="166"/>
    </location>
</feature>
<evidence type="ECO:0000256" key="10">
    <source>
        <dbReference type="ARBA" id="ARBA00023319"/>
    </source>
</evidence>
<feature type="domain" description="Olfactomedin-like" evidence="14">
    <location>
        <begin position="564"/>
        <end position="815"/>
    </location>
</feature>
<dbReference type="GO" id="GO:0005615">
    <property type="term" value="C:extracellular space"/>
    <property type="evidence" value="ECO:0007669"/>
    <property type="project" value="TreeGrafter"/>
</dbReference>
<dbReference type="PROSITE" id="PS50835">
    <property type="entry name" value="IG_LIKE"/>
    <property type="match status" value="2"/>
</dbReference>
<dbReference type="Pfam" id="PF02191">
    <property type="entry name" value="OLF"/>
    <property type="match status" value="1"/>
</dbReference>
<keyword evidence="8" id="KW-1015">Disulfide bond</keyword>
<feature type="domain" description="Ig-like" evidence="13">
    <location>
        <begin position="289"/>
        <end position="379"/>
    </location>
</feature>
<keyword evidence="4" id="KW-0964">Secreted</keyword>
<keyword evidence="7" id="KW-0472">Membrane</keyword>
<evidence type="ECO:0008006" key="17">
    <source>
        <dbReference type="Google" id="ProtNLM"/>
    </source>
</evidence>